<dbReference type="InterPro" id="IPR013424">
    <property type="entry name" value="Ice-binding_C"/>
</dbReference>
<evidence type="ECO:0000313" key="2">
    <source>
        <dbReference type="EMBL" id="MCV2368214.1"/>
    </source>
</evidence>
<dbReference type="Proteomes" id="UP001209701">
    <property type="component" value="Unassembled WGS sequence"/>
</dbReference>
<sequence length="100" mass="10889">MSISLDECLQHAFIGQQFSLFSFTGFSGSFGTTQDNYSHITVDGFERSKLDFSHLAFSHLATDGTLRVAVTAVPEPQTYALMLAGLGLIAGATRRRSKQN</sequence>
<dbReference type="NCBIfam" id="TIGR02595">
    <property type="entry name" value="PEP_CTERM"/>
    <property type="match status" value="1"/>
</dbReference>
<evidence type="ECO:0000313" key="3">
    <source>
        <dbReference type="Proteomes" id="UP001209701"/>
    </source>
</evidence>
<dbReference type="NCBIfam" id="NF035944">
    <property type="entry name" value="PEPxxWA-CTERM"/>
    <property type="match status" value="1"/>
</dbReference>
<reference evidence="2 3" key="1">
    <citation type="submission" date="2021-11" db="EMBL/GenBank/DDBJ databases">
        <authorList>
            <person name="Liang Q."/>
            <person name="Mou H."/>
            <person name="Liu Z."/>
        </authorList>
    </citation>
    <scope>NUCLEOTIDE SEQUENCE [LARGE SCALE GENOMIC DNA]</scope>
    <source>
        <strain evidence="2 3">CHU3</strain>
    </source>
</reference>
<dbReference type="RefSeq" id="WP_263570805.1">
    <property type="nucleotide sequence ID" value="NZ_JAJIRN010000003.1"/>
</dbReference>
<name>A0ABT2YDW6_9BURK</name>
<feature type="domain" description="Ice-binding protein C-terminal" evidence="1">
    <location>
        <begin position="72"/>
        <end position="96"/>
    </location>
</feature>
<accession>A0ABT2YDW6</accession>
<gene>
    <name evidence="2" type="ORF">LNV07_08910</name>
</gene>
<organism evidence="2 3">
    <name type="scientific">Roseateles oligotrophus</name>
    <dbReference type="NCBI Taxonomy" id="1769250"/>
    <lineage>
        <taxon>Bacteria</taxon>
        <taxon>Pseudomonadati</taxon>
        <taxon>Pseudomonadota</taxon>
        <taxon>Betaproteobacteria</taxon>
        <taxon>Burkholderiales</taxon>
        <taxon>Sphaerotilaceae</taxon>
        <taxon>Roseateles</taxon>
    </lineage>
</organism>
<evidence type="ECO:0000259" key="1">
    <source>
        <dbReference type="Pfam" id="PF07589"/>
    </source>
</evidence>
<keyword evidence="3" id="KW-1185">Reference proteome</keyword>
<proteinExistence type="predicted"/>
<comment type="caution">
    <text evidence="2">The sequence shown here is derived from an EMBL/GenBank/DDBJ whole genome shotgun (WGS) entry which is preliminary data.</text>
</comment>
<protein>
    <submittedName>
        <fullName evidence="2">PEPxxWA-CTERM sorting domain-containing protein</fullName>
    </submittedName>
</protein>
<dbReference type="Pfam" id="PF07589">
    <property type="entry name" value="PEP-CTERM"/>
    <property type="match status" value="1"/>
</dbReference>
<dbReference type="EMBL" id="JAJIRN010000003">
    <property type="protein sequence ID" value="MCV2368214.1"/>
    <property type="molecule type" value="Genomic_DNA"/>
</dbReference>